<name>A0ABW9IQF7_STRGJ</name>
<dbReference type="RefSeq" id="WP_369276989.1">
    <property type="nucleotide sequence ID" value="NZ_JBJVMW010000026.1"/>
</dbReference>
<reference evidence="1 2" key="1">
    <citation type="submission" date="2024-12" db="EMBL/GenBank/DDBJ databases">
        <title>Forecasting of Potato common scab and diversities of Pathogenic streptomyces spp. in china.</title>
        <authorList>
            <person name="Handique U."/>
            <person name="Wu J."/>
        </authorList>
    </citation>
    <scope>NUCLEOTIDE SEQUENCE [LARGE SCALE GENOMIC DNA]</scope>
    <source>
        <strain evidence="1 2">ZRIMU1585</strain>
    </source>
</reference>
<dbReference type="InterPro" id="IPR046105">
    <property type="entry name" value="DUF6042"/>
</dbReference>
<proteinExistence type="predicted"/>
<organism evidence="1 2">
    <name type="scientific">Streptomyces galilaeus</name>
    <dbReference type="NCBI Taxonomy" id="33899"/>
    <lineage>
        <taxon>Bacteria</taxon>
        <taxon>Bacillati</taxon>
        <taxon>Actinomycetota</taxon>
        <taxon>Actinomycetes</taxon>
        <taxon>Kitasatosporales</taxon>
        <taxon>Streptomycetaceae</taxon>
        <taxon>Streptomyces</taxon>
    </lineage>
</organism>
<comment type="caution">
    <text evidence="1">The sequence shown here is derived from an EMBL/GenBank/DDBJ whole genome shotgun (WGS) entry which is preliminary data.</text>
</comment>
<gene>
    <name evidence="1" type="ORF">ACKI1S_24110</name>
</gene>
<dbReference type="Proteomes" id="UP001631993">
    <property type="component" value="Unassembled WGS sequence"/>
</dbReference>
<evidence type="ECO:0000313" key="1">
    <source>
        <dbReference type="EMBL" id="MFM9649219.1"/>
    </source>
</evidence>
<sequence>MLTAAGFPVPRTVRDLSELYLTWCLAHREEAPDGTRWSMPAALPLPGDLPPMDAELTDRLDSIRWGLRTGPLVDGLIEHLGDDLGEPQEVLTSLDRLATATGRDADDVRIALTESARPVTPRWSVEPTGSD</sequence>
<dbReference type="Pfam" id="PF19508">
    <property type="entry name" value="DUF6042"/>
    <property type="match status" value="1"/>
</dbReference>
<evidence type="ECO:0000313" key="2">
    <source>
        <dbReference type="Proteomes" id="UP001631993"/>
    </source>
</evidence>
<protein>
    <submittedName>
        <fullName evidence="1">DUF6042 family protein</fullName>
    </submittedName>
</protein>
<accession>A0ABW9IQF7</accession>
<dbReference type="EMBL" id="JBJVNE010000012">
    <property type="protein sequence ID" value="MFM9649219.1"/>
    <property type="molecule type" value="Genomic_DNA"/>
</dbReference>
<keyword evidence="2" id="KW-1185">Reference proteome</keyword>